<keyword evidence="4 6" id="KW-1133">Transmembrane helix</keyword>
<dbReference type="Proteomes" id="UP000472274">
    <property type="component" value="Unplaced"/>
</dbReference>
<comment type="subcellular location">
    <subcellularLocation>
        <location evidence="1 6">Membrane</location>
        <topology evidence="1 6">Multi-pass membrane protein</topology>
    </subcellularLocation>
</comment>
<dbReference type="GO" id="GO:0016020">
    <property type="term" value="C:membrane"/>
    <property type="evidence" value="ECO:0007669"/>
    <property type="project" value="UniProtKB-SubCell"/>
</dbReference>
<dbReference type="InParanoid" id="A0A674J2B1"/>
<evidence type="ECO:0000256" key="3">
    <source>
        <dbReference type="ARBA" id="ARBA00022692"/>
    </source>
</evidence>
<evidence type="ECO:0000256" key="4">
    <source>
        <dbReference type="ARBA" id="ARBA00022989"/>
    </source>
</evidence>
<dbReference type="CDD" id="cd03156">
    <property type="entry name" value="uroplakin_I_like_LEL"/>
    <property type="match status" value="1"/>
</dbReference>
<feature type="transmembrane region" description="Helical" evidence="6">
    <location>
        <begin position="93"/>
        <end position="115"/>
    </location>
</feature>
<keyword evidence="8" id="KW-1185">Reference proteome</keyword>
<gene>
    <name evidence="7" type="primary">UPK1A</name>
</gene>
<dbReference type="InterPro" id="IPR018499">
    <property type="entry name" value="Tetraspanin/Peripherin"/>
</dbReference>
<accession>A0A674J2B1</accession>
<evidence type="ECO:0000256" key="5">
    <source>
        <dbReference type="ARBA" id="ARBA00023136"/>
    </source>
</evidence>
<dbReference type="SUPFAM" id="SSF48652">
    <property type="entry name" value="Tetraspanin"/>
    <property type="match status" value="1"/>
</dbReference>
<keyword evidence="3 6" id="KW-0812">Transmembrane</keyword>
<dbReference type="InterPro" id="IPR000301">
    <property type="entry name" value="Tetraspanin_animals"/>
</dbReference>
<dbReference type="GO" id="GO:0009986">
    <property type="term" value="C:cell surface"/>
    <property type="evidence" value="ECO:0007669"/>
    <property type="project" value="Ensembl"/>
</dbReference>
<dbReference type="AlphaFoldDB" id="A0A674J2B1"/>
<feature type="transmembrane region" description="Helical" evidence="6">
    <location>
        <begin position="62"/>
        <end position="86"/>
    </location>
</feature>
<dbReference type="PRINTS" id="PR00259">
    <property type="entry name" value="TMFOUR"/>
</dbReference>
<evidence type="ECO:0000256" key="2">
    <source>
        <dbReference type="ARBA" id="ARBA00006840"/>
    </source>
</evidence>
<dbReference type="Pfam" id="PF00335">
    <property type="entry name" value="Tetraspanin"/>
    <property type="match status" value="1"/>
</dbReference>
<comment type="similarity">
    <text evidence="2 6">Belongs to the tetraspanin (TM4SF) family.</text>
</comment>
<dbReference type="PANTHER" id="PTHR47110:SF2">
    <property type="entry name" value="UROPLAKIN-1B"/>
    <property type="match status" value="1"/>
</dbReference>
<sequence>RAPQKQNMVEKGNPFIVGVLILGNIIILMCGIALYAETVWVTADQYKVYPILGVSGKDDVYAGAWIAIFCGFAFFCLGVFGIVALARGSRLQLMLYLVLMLIVYIFECASCITSYTHRDFVVSNHRMVTKQMLTFYAAPTAQGRELTRMWDRIMMEQQCCGATGPLDWVNHTSTFRSFYPEGLAPWPFLCCKRDANFVILSPEGCRVGHVDYINTKGCFEHIENAVNSYTWGISWFGFAILMFTCPVMLLAMYHYTTL</sequence>
<protein>
    <recommendedName>
        <fullName evidence="6">Tetraspanin</fullName>
    </recommendedName>
</protein>
<dbReference type="Gene3D" id="1.10.1450.10">
    <property type="entry name" value="Tetraspanin"/>
    <property type="match status" value="1"/>
</dbReference>
<evidence type="ECO:0000313" key="8">
    <source>
        <dbReference type="Proteomes" id="UP000472274"/>
    </source>
</evidence>
<evidence type="ECO:0000313" key="7">
    <source>
        <dbReference type="Ensembl" id="ENSTMTP00000015941.1"/>
    </source>
</evidence>
<dbReference type="GeneTree" id="ENSGT00940000160881"/>
<dbReference type="PANTHER" id="PTHR47110">
    <property type="entry name" value="TESTIS-SPECIFIC EXPRESSED PROTEIN 55"/>
    <property type="match status" value="1"/>
</dbReference>
<feature type="transmembrane region" description="Helical" evidence="6">
    <location>
        <begin position="12"/>
        <end position="36"/>
    </location>
</feature>
<feature type="transmembrane region" description="Helical" evidence="6">
    <location>
        <begin position="233"/>
        <end position="253"/>
    </location>
</feature>
<dbReference type="InterPro" id="IPR008952">
    <property type="entry name" value="Tetraspanin_EC2_sf"/>
</dbReference>
<reference evidence="7" key="1">
    <citation type="submission" date="2025-08" db="UniProtKB">
        <authorList>
            <consortium name="Ensembl"/>
        </authorList>
    </citation>
    <scope>IDENTIFICATION</scope>
</reference>
<evidence type="ECO:0000256" key="6">
    <source>
        <dbReference type="RuleBase" id="RU361218"/>
    </source>
</evidence>
<keyword evidence="5 6" id="KW-0472">Membrane</keyword>
<proteinExistence type="inferred from homology"/>
<dbReference type="Ensembl" id="ENSTMTT00000016506.1">
    <property type="protein sequence ID" value="ENSTMTP00000015941.1"/>
    <property type="gene ID" value="ENSTMTG00000011639.1"/>
</dbReference>
<dbReference type="GO" id="GO:0030855">
    <property type="term" value="P:epithelial cell differentiation"/>
    <property type="evidence" value="ECO:0007669"/>
    <property type="project" value="Ensembl"/>
</dbReference>
<dbReference type="PIRSF" id="PIRSF002419">
    <property type="entry name" value="Tetraspanin"/>
    <property type="match status" value="1"/>
</dbReference>
<name>A0A674J2B1_9SAUR</name>
<organism evidence="7 8">
    <name type="scientific">Terrapene triunguis</name>
    <name type="common">Three-toed box turtle</name>
    <dbReference type="NCBI Taxonomy" id="2587831"/>
    <lineage>
        <taxon>Eukaryota</taxon>
        <taxon>Metazoa</taxon>
        <taxon>Chordata</taxon>
        <taxon>Craniata</taxon>
        <taxon>Vertebrata</taxon>
        <taxon>Euteleostomi</taxon>
        <taxon>Archelosauria</taxon>
        <taxon>Testudinata</taxon>
        <taxon>Testudines</taxon>
        <taxon>Cryptodira</taxon>
        <taxon>Durocryptodira</taxon>
        <taxon>Testudinoidea</taxon>
        <taxon>Emydidae</taxon>
        <taxon>Terrapene</taxon>
    </lineage>
</organism>
<evidence type="ECO:0000256" key="1">
    <source>
        <dbReference type="ARBA" id="ARBA00004141"/>
    </source>
</evidence>
<reference evidence="7" key="2">
    <citation type="submission" date="2025-09" db="UniProtKB">
        <authorList>
            <consortium name="Ensembl"/>
        </authorList>
    </citation>
    <scope>IDENTIFICATION</scope>
</reference>